<reference evidence="2 3" key="1">
    <citation type="submission" date="2024-09" db="EMBL/GenBank/DDBJ databases">
        <authorList>
            <person name="Sun Q."/>
            <person name="Mori K."/>
        </authorList>
    </citation>
    <scope>NUCLEOTIDE SEQUENCE [LARGE SCALE GENOMIC DNA]</scope>
    <source>
        <strain evidence="2 3">TBRC 1851</strain>
    </source>
</reference>
<accession>A0ABV6UBV6</accession>
<protein>
    <submittedName>
        <fullName evidence="2">Uncharacterized protein</fullName>
    </submittedName>
</protein>
<feature type="transmembrane region" description="Helical" evidence="1">
    <location>
        <begin position="41"/>
        <end position="62"/>
    </location>
</feature>
<keyword evidence="3" id="KW-1185">Reference proteome</keyword>
<name>A0ABV6UBV6_9ACTN</name>
<evidence type="ECO:0000313" key="2">
    <source>
        <dbReference type="EMBL" id="MFC0865679.1"/>
    </source>
</evidence>
<keyword evidence="1" id="KW-1133">Transmembrane helix</keyword>
<dbReference type="EMBL" id="JBHMQT010000057">
    <property type="protein sequence ID" value="MFC0865679.1"/>
    <property type="molecule type" value="Genomic_DNA"/>
</dbReference>
<gene>
    <name evidence="2" type="ORF">ACFHYQ_25615</name>
</gene>
<keyword evidence="1" id="KW-0472">Membrane</keyword>
<dbReference type="RefSeq" id="WP_394303688.1">
    <property type="nucleotide sequence ID" value="NZ_JBHMQT010000057.1"/>
</dbReference>
<proteinExistence type="predicted"/>
<sequence>MNNPSSQPYIWLLVAILTSLVIALITALLKTKDGAKTTTMITAAGIAFGSTMTVCMTTLVAMRLL</sequence>
<keyword evidence="1" id="KW-0812">Transmembrane</keyword>
<organism evidence="2 3">
    <name type="scientific">Sphaerimonospora cavernae</name>
    <dbReference type="NCBI Taxonomy" id="1740611"/>
    <lineage>
        <taxon>Bacteria</taxon>
        <taxon>Bacillati</taxon>
        <taxon>Actinomycetota</taxon>
        <taxon>Actinomycetes</taxon>
        <taxon>Streptosporangiales</taxon>
        <taxon>Streptosporangiaceae</taxon>
        <taxon>Sphaerimonospora</taxon>
    </lineage>
</organism>
<feature type="transmembrane region" description="Helical" evidence="1">
    <location>
        <begin position="6"/>
        <end position="29"/>
    </location>
</feature>
<dbReference type="Proteomes" id="UP001589870">
    <property type="component" value="Unassembled WGS sequence"/>
</dbReference>
<evidence type="ECO:0000256" key="1">
    <source>
        <dbReference type="SAM" id="Phobius"/>
    </source>
</evidence>
<comment type="caution">
    <text evidence="2">The sequence shown here is derived from an EMBL/GenBank/DDBJ whole genome shotgun (WGS) entry which is preliminary data.</text>
</comment>
<evidence type="ECO:0000313" key="3">
    <source>
        <dbReference type="Proteomes" id="UP001589870"/>
    </source>
</evidence>